<evidence type="ECO:0000259" key="7">
    <source>
        <dbReference type="PROSITE" id="PS50173"/>
    </source>
</evidence>
<keyword evidence="2" id="KW-0515">Mutator protein</keyword>
<dbReference type="GO" id="GO:0003684">
    <property type="term" value="F:damaged DNA binding"/>
    <property type="evidence" value="ECO:0007669"/>
    <property type="project" value="InterPro"/>
</dbReference>
<keyword evidence="6" id="KW-0239">DNA-directed DNA polymerase</keyword>
<dbReference type="PANTHER" id="PTHR11076">
    <property type="entry name" value="DNA REPAIR POLYMERASE UMUC / TRANSFERASE FAMILY MEMBER"/>
    <property type="match status" value="1"/>
</dbReference>
<evidence type="ECO:0000256" key="1">
    <source>
        <dbReference type="ARBA" id="ARBA00010945"/>
    </source>
</evidence>
<evidence type="ECO:0000256" key="5">
    <source>
        <dbReference type="ARBA" id="ARBA00022763"/>
    </source>
</evidence>
<dbReference type="GO" id="GO:0006260">
    <property type="term" value="P:DNA replication"/>
    <property type="evidence" value="ECO:0007669"/>
    <property type="project" value="UniProtKB-KW"/>
</dbReference>
<evidence type="ECO:0000256" key="4">
    <source>
        <dbReference type="ARBA" id="ARBA00022705"/>
    </source>
</evidence>
<dbReference type="PROSITE" id="PS50173">
    <property type="entry name" value="UMUC"/>
    <property type="match status" value="1"/>
</dbReference>
<dbReference type="Proteomes" id="UP000198604">
    <property type="component" value="Unassembled WGS sequence"/>
</dbReference>
<evidence type="ECO:0000256" key="2">
    <source>
        <dbReference type="ARBA" id="ARBA00022457"/>
    </source>
</evidence>
<protein>
    <submittedName>
        <fullName evidence="8">ImpB/MucB/SamB family protein</fullName>
    </submittedName>
</protein>
<dbReference type="Gene3D" id="3.30.70.270">
    <property type="match status" value="1"/>
</dbReference>
<reference evidence="9" key="1">
    <citation type="submission" date="2015-03" db="EMBL/GenBank/DDBJ databases">
        <authorList>
            <person name="Urmite Genomes"/>
        </authorList>
    </citation>
    <scope>NUCLEOTIDE SEQUENCE [LARGE SCALE GENOMIC DNA]</scope>
    <source>
        <strain evidence="9">FF10</strain>
    </source>
</reference>
<sequence>MGYIDYSKEPRSDIAFIDMKSFYASVECVDRGLNPLRTSLCVMSRADNTSGLILASSPLFKKVFGRSNVGRAYGLPFDIKTRKFNYYNAQEQGIKVSPQYIAYIENWAKRTLIVAPRMDYYIEKNIEIQNILLNYASSADILPYSIDEGFIDLTSSLNYFIQEKDLSPEVKLDLLSARIQYDIHKQTGIVPTIGMSNSNPLLAKLALDNEAKNKKNFRANWSYQDVESKVWTIPKMTDFWGIGYRMEKRLHQLGITSICDLANFNPDILKKELGANGLQLWFHANGVDESNVHQPYKAKSQGLGNSQILPHDYVHQVDIELVLSEMAEQVAIRLRRAHKKASKVSIHVSYSRTEMKKAIQGQVKIDPSNSTRILTQAVLTLFRDRYTSGAVRRIGVFYSGFVDEHFSLISLFDQVEMIEKEEQLQSSIDQIRDQFGFLALQKGSALLDASRNIARSKLVGGHSAGGLEGLK</sequence>
<comment type="similarity">
    <text evidence="1">Belongs to the DNA polymerase type-Y family.</text>
</comment>
<evidence type="ECO:0000256" key="6">
    <source>
        <dbReference type="ARBA" id="ARBA00022932"/>
    </source>
</evidence>
<evidence type="ECO:0000313" key="9">
    <source>
        <dbReference type="Proteomes" id="UP000198604"/>
    </source>
</evidence>
<dbReference type="InterPro" id="IPR053848">
    <property type="entry name" value="IMS_HHH_1"/>
</dbReference>
<dbReference type="RefSeq" id="WP_093650548.1">
    <property type="nucleotide sequence ID" value="NZ_CTEN01000003.1"/>
</dbReference>
<keyword evidence="6" id="KW-0808">Transferase</keyword>
<dbReference type="InterPro" id="IPR043502">
    <property type="entry name" value="DNA/RNA_pol_sf"/>
</dbReference>
<evidence type="ECO:0000256" key="3">
    <source>
        <dbReference type="ARBA" id="ARBA00022695"/>
    </source>
</evidence>
<evidence type="ECO:0000313" key="8">
    <source>
        <dbReference type="EMBL" id="CQR24935.1"/>
    </source>
</evidence>
<feature type="domain" description="UmuC" evidence="7">
    <location>
        <begin position="14"/>
        <end position="243"/>
    </location>
</feature>
<dbReference type="AlphaFoldDB" id="A0A0E4H4H6"/>
<dbReference type="Gene3D" id="1.10.150.20">
    <property type="entry name" value="5' to 3' exonuclease, C-terminal subdomain"/>
    <property type="match status" value="1"/>
</dbReference>
<dbReference type="GO" id="GO:0009432">
    <property type="term" value="P:SOS response"/>
    <property type="evidence" value="ECO:0007669"/>
    <property type="project" value="TreeGrafter"/>
</dbReference>
<dbReference type="InterPro" id="IPR050116">
    <property type="entry name" value="DNA_polymerase-Y"/>
</dbReference>
<name>A0A0E4H4H6_9STRE</name>
<dbReference type="PANTHER" id="PTHR11076:SF35">
    <property type="entry name" value="DNA REPAIR PROTEIN HOMOLOG YOBH"/>
    <property type="match status" value="1"/>
</dbReference>
<dbReference type="Pfam" id="PF21999">
    <property type="entry name" value="IMS_HHH_1"/>
    <property type="match status" value="1"/>
</dbReference>
<dbReference type="GO" id="GO:0003887">
    <property type="term" value="F:DNA-directed DNA polymerase activity"/>
    <property type="evidence" value="ECO:0007669"/>
    <property type="project" value="UniProtKB-KW"/>
</dbReference>
<keyword evidence="3" id="KW-0548">Nucleotidyltransferase</keyword>
<dbReference type="InterPro" id="IPR001126">
    <property type="entry name" value="UmuC"/>
</dbReference>
<dbReference type="SUPFAM" id="SSF100879">
    <property type="entry name" value="Lesion bypass DNA polymerase (Y-family), little finger domain"/>
    <property type="match status" value="1"/>
</dbReference>
<dbReference type="CDD" id="cd01700">
    <property type="entry name" value="PolY_Pol_V_umuC"/>
    <property type="match status" value="1"/>
</dbReference>
<dbReference type="Pfam" id="PF00817">
    <property type="entry name" value="IMS"/>
    <property type="match status" value="1"/>
</dbReference>
<dbReference type="InterPro" id="IPR017961">
    <property type="entry name" value="DNA_pol_Y-fam_little_finger"/>
</dbReference>
<dbReference type="Pfam" id="PF11799">
    <property type="entry name" value="IMS_C"/>
    <property type="match status" value="1"/>
</dbReference>
<dbReference type="STRING" id="1608583.BN1356_01281"/>
<dbReference type="OrthoDB" id="9808813at2"/>
<keyword evidence="4" id="KW-0235">DNA replication</keyword>
<dbReference type="GO" id="GO:0005829">
    <property type="term" value="C:cytosol"/>
    <property type="evidence" value="ECO:0007669"/>
    <property type="project" value="TreeGrafter"/>
</dbReference>
<keyword evidence="9" id="KW-1185">Reference proteome</keyword>
<dbReference type="GO" id="GO:0042276">
    <property type="term" value="P:error-prone translesion synthesis"/>
    <property type="evidence" value="ECO:0007669"/>
    <property type="project" value="TreeGrafter"/>
</dbReference>
<dbReference type="Gene3D" id="3.40.1170.60">
    <property type="match status" value="1"/>
</dbReference>
<dbReference type="InterPro" id="IPR036775">
    <property type="entry name" value="DNA_pol_Y-fam_lit_finger_sf"/>
</dbReference>
<dbReference type="Gene3D" id="3.30.1490.100">
    <property type="entry name" value="DNA polymerase, Y-family, little finger domain"/>
    <property type="match status" value="1"/>
</dbReference>
<dbReference type="SUPFAM" id="SSF56672">
    <property type="entry name" value="DNA/RNA polymerases"/>
    <property type="match status" value="1"/>
</dbReference>
<dbReference type="GO" id="GO:0006281">
    <property type="term" value="P:DNA repair"/>
    <property type="evidence" value="ECO:0007669"/>
    <property type="project" value="InterPro"/>
</dbReference>
<accession>A0A0E4H4H6</accession>
<proteinExistence type="inferred from homology"/>
<organism evidence="8 9">
    <name type="scientific">Streptococcus varani</name>
    <dbReference type="NCBI Taxonomy" id="1608583"/>
    <lineage>
        <taxon>Bacteria</taxon>
        <taxon>Bacillati</taxon>
        <taxon>Bacillota</taxon>
        <taxon>Bacilli</taxon>
        <taxon>Lactobacillales</taxon>
        <taxon>Streptococcaceae</taxon>
        <taxon>Streptococcus</taxon>
    </lineage>
</organism>
<keyword evidence="5" id="KW-0227">DNA damage</keyword>
<dbReference type="EMBL" id="CTEN01000003">
    <property type="protein sequence ID" value="CQR24935.1"/>
    <property type="molecule type" value="Genomic_DNA"/>
</dbReference>
<dbReference type="InterPro" id="IPR043128">
    <property type="entry name" value="Rev_trsase/Diguanyl_cyclase"/>
</dbReference>
<gene>
    <name evidence="8" type="ORF">BN1356_01281</name>
</gene>